<evidence type="ECO:0000256" key="2">
    <source>
        <dbReference type="ARBA" id="ARBA00022840"/>
    </source>
</evidence>
<name>A0A6C0HHI6_9ZZZZ</name>
<protein>
    <recommendedName>
        <fullName evidence="5">DNA mismatch repair proteins mutS family domain-containing protein</fullName>
    </recommendedName>
</protein>
<reference evidence="6" key="1">
    <citation type="journal article" date="2020" name="Nature">
        <title>Giant virus diversity and host interactions through global metagenomics.</title>
        <authorList>
            <person name="Schulz F."/>
            <person name="Roux S."/>
            <person name="Paez-Espino D."/>
            <person name="Jungbluth S."/>
            <person name="Walsh D.A."/>
            <person name="Denef V.J."/>
            <person name="McMahon K.D."/>
            <person name="Konstantinidis K.T."/>
            <person name="Eloe-Fadrosh E.A."/>
            <person name="Kyrpides N.C."/>
            <person name="Woyke T."/>
        </authorList>
    </citation>
    <scope>NUCLEOTIDE SEQUENCE</scope>
    <source>
        <strain evidence="6">GVMAG-M-3300023184-105</strain>
    </source>
</reference>
<sequence length="652" mass="74644">MVCYALGHHTTHLDSNDCSCASSKKTYYILHNYMQSILQQVKKRFSMETDDDSSTISAQTIEEQSISQPIFHDVFKLPITYLDESKIHSLAPTVSSDLELVISQSETAPMYNILFQPTHQFAKELFPYWAQQYTSDIGYLEDTKQVIQTIPKYKESLGGDIVSLVPDTTKVVEIWKSIKEDDGFMDRYSYIDWNMFRHVNNSSQFLQIFSMAQILSPVFSLLLPFLFLLVPFFLLKIKGVSISLRTYMDMLLVISKGHFLGNILKQFTGPLSLEKILYILLLGAFYGFQIYQNIKSCLRFHLTITRINHHLVELKKYVAGSVAKMECFSAMHCAKSYYTAFCQKTQTHCEVLRDLSNELSRIEPFQYNYKNASSIGYMMKCYYRVYSVEEYGESLRYSMGFEGYIDNLMGVWENLTVGNIACADYYLGKTKTKKHFTKFVEQYYPAHLGVGSISNTCGLDKNMIISAPNAAGKTTLLKSMAINIVFSQQVGCGFYKSGLVVPYTHIHSYLNIPDTSGRDSLFQAESRRCKEIIDMVSSPENQDARHFAILDELYSGTNPTEAGKSAYAFLKYLSKYENMDFMLTTHYVYVCKKFKKSSKVRNYKMGVKPTDANGGYQFTYKLEHGISKIQGAMKILKDMSYPEEMLDIINAC</sequence>
<dbReference type="InterPro" id="IPR027417">
    <property type="entry name" value="P-loop_NTPase"/>
</dbReference>
<evidence type="ECO:0000256" key="3">
    <source>
        <dbReference type="ARBA" id="ARBA00023125"/>
    </source>
</evidence>
<evidence type="ECO:0000256" key="1">
    <source>
        <dbReference type="ARBA" id="ARBA00022741"/>
    </source>
</evidence>
<dbReference type="PANTHER" id="PTHR11361:SF34">
    <property type="entry name" value="DNA MISMATCH REPAIR PROTEIN MSH1, MITOCHONDRIAL"/>
    <property type="match status" value="1"/>
</dbReference>
<keyword evidence="4" id="KW-0472">Membrane</keyword>
<feature type="transmembrane region" description="Helical" evidence="4">
    <location>
        <begin position="276"/>
        <end position="294"/>
    </location>
</feature>
<proteinExistence type="predicted"/>
<keyword evidence="1" id="KW-0547">Nucleotide-binding</keyword>
<dbReference type="SMART" id="SM00534">
    <property type="entry name" value="MUTSac"/>
    <property type="match status" value="1"/>
</dbReference>
<dbReference type="InterPro" id="IPR000432">
    <property type="entry name" value="DNA_mismatch_repair_MutS_C"/>
</dbReference>
<evidence type="ECO:0000256" key="4">
    <source>
        <dbReference type="SAM" id="Phobius"/>
    </source>
</evidence>
<keyword evidence="3" id="KW-0238">DNA-binding</keyword>
<dbReference type="SUPFAM" id="SSF52540">
    <property type="entry name" value="P-loop containing nucleoside triphosphate hydrolases"/>
    <property type="match status" value="1"/>
</dbReference>
<dbReference type="AlphaFoldDB" id="A0A6C0HHI6"/>
<evidence type="ECO:0000259" key="5">
    <source>
        <dbReference type="SMART" id="SM00534"/>
    </source>
</evidence>
<dbReference type="Gene3D" id="3.40.50.300">
    <property type="entry name" value="P-loop containing nucleotide triphosphate hydrolases"/>
    <property type="match status" value="1"/>
</dbReference>
<feature type="transmembrane region" description="Helical" evidence="4">
    <location>
        <begin position="214"/>
        <end position="235"/>
    </location>
</feature>
<dbReference type="GO" id="GO:0006298">
    <property type="term" value="P:mismatch repair"/>
    <property type="evidence" value="ECO:0007669"/>
    <property type="project" value="InterPro"/>
</dbReference>
<dbReference type="GO" id="GO:0140664">
    <property type="term" value="F:ATP-dependent DNA damage sensor activity"/>
    <property type="evidence" value="ECO:0007669"/>
    <property type="project" value="InterPro"/>
</dbReference>
<organism evidence="6">
    <name type="scientific">viral metagenome</name>
    <dbReference type="NCBI Taxonomy" id="1070528"/>
    <lineage>
        <taxon>unclassified sequences</taxon>
        <taxon>metagenomes</taxon>
        <taxon>organismal metagenomes</taxon>
    </lineage>
</organism>
<dbReference type="InterPro" id="IPR045076">
    <property type="entry name" value="MutS"/>
</dbReference>
<keyword evidence="4" id="KW-0812">Transmembrane</keyword>
<dbReference type="GO" id="GO:0030983">
    <property type="term" value="F:mismatched DNA binding"/>
    <property type="evidence" value="ECO:0007669"/>
    <property type="project" value="InterPro"/>
</dbReference>
<keyword evidence="4" id="KW-1133">Transmembrane helix</keyword>
<dbReference type="Pfam" id="PF00488">
    <property type="entry name" value="MutS_V"/>
    <property type="match status" value="1"/>
</dbReference>
<evidence type="ECO:0000313" key="6">
    <source>
        <dbReference type="EMBL" id="QHT79850.1"/>
    </source>
</evidence>
<keyword evidence="2" id="KW-0067">ATP-binding</keyword>
<dbReference type="PANTHER" id="PTHR11361">
    <property type="entry name" value="DNA MISMATCH REPAIR PROTEIN MUTS FAMILY MEMBER"/>
    <property type="match status" value="1"/>
</dbReference>
<dbReference type="EMBL" id="MN739956">
    <property type="protein sequence ID" value="QHT79850.1"/>
    <property type="molecule type" value="Genomic_DNA"/>
</dbReference>
<accession>A0A6C0HHI6</accession>
<feature type="domain" description="DNA mismatch repair proteins mutS family" evidence="5">
    <location>
        <begin position="460"/>
        <end position="637"/>
    </location>
</feature>
<dbReference type="GO" id="GO:0005524">
    <property type="term" value="F:ATP binding"/>
    <property type="evidence" value="ECO:0007669"/>
    <property type="project" value="UniProtKB-KW"/>
</dbReference>